<name>W4M274_9BACT</name>
<reference evidence="2 3" key="1">
    <citation type="journal article" date="2014" name="Nature">
        <title>An environmental bacterial taxon with a large and distinct metabolic repertoire.</title>
        <authorList>
            <person name="Wilson M.C."/>
            <person name="Mori T."/>
            <person name="Ruckert C."/>
            <person name="Uria A.R."/>
            <person name="Helf M.J."/>
            <person name="Takada K."/>
            <person name="Gernert C."/>
            <person name="Steffens U.A."/>
            <person name="Heycke N."/>
            <person name="Schmitt S."/>
            <person name="Rinke C."/>
            <person name="Helfrich E.J."/>
            <person name="Brachmann A.O."/>
            <person name="Gurgui C."/>
            <person name="Wakimoto T."/>
            <person name="Kracht M."/>
            <person name="Crusemann M."/>
            <person name="Hentschel U."/>
            <person name="Abe I."/>
            <person name="Matsunaga S."/>
            <person name="Kalinowski J."/>
            <person name="Takeyama H."/>
            <person name="Piel J."/>
        </authorList>
    </citation>
    <scope>NUCLEOTIDE SEQUENCE [LARGE SCALE GENOMIC DNA]</scope>
    <source>
        <strain evidence="3">TSY2</strain>
    </source>
</reference>
<dbReference type="HOGENOM" id="CLU_049144_0_0_7"/>
<dbReference type="InterPro" id="IPR025136">
    <property type="entry name" value="MAP3K_TRAF-bd"/>
</dbReference>
<feature type="domain" description="MAP3K TRAFs-binding" evidence="1">
    <location>
        <begin position="83"/>
        <end position="454"/>
    </location>
</feature>
<dbReference type="Proteomes" id="UP000019140">
    <property type="component" value="Unassembled WGS sequence"/>
</dbReference>
<evidence type="ECO:0000313" key="3">
    <source>
        <dbReference type="Proteomes" id="UP000019140"/>
    </source>
</evidence>
<dbReference type="Gene3D" id="1.25.40.10">
    <property type="entry name" value="Tetratricopeptide repeat domain"/>
    <property type="match status" value="1"/>
</dbReference>
<dbReference type="PATRIC" id="fig|1429439.4.peg.5066"/>
<gene>
    <name evidence="2" type="ORF">ETSY2_29845</name>
</gene>
<dbReference type="Pfam" id="PF13281">
    <property type="entry name" value="MAP3K_TRAF_bd"/>
    <property type="match status" value="1"/>
</dbReference>
<evidence type="ECO:0000313" key="2">
    <source>
        <dbReference type="EMBL" id="ETX04253.1"/>
    </source>
</evidence>
<organism evidence="2 3">
    <name type="scientific">Candidatus Entotheonella gemina</name>
    <dbReference type="NCBI Taxonomy" id="1429439"/>
    <lineage>
        <taxon>Bacteria</taxon>
        <taxon>Pseudomonadati</taxon>
        <taxon>Nitrospinota/Tectimicrobiota group</taxon>
        <taxon>Candidatus Tectimicrobiota</taxon>
        <taxon>Candidatus Entotheonellia</taxon>
        <taxon>Candidatus Entotheonellales</taxon>
        <taxon>Candidatus Entotheonellaceae</taxon>
        <taxon>Candidatus Entotheonella</taxon>
    </lineage>
</organism>
<protein>
    <recommendedName>
        <fullName evidence="1">MAP3K TRAFs-binding domain-containing protein</fullName>
    </recommendedName>
</protein>
<sequence>MSQHPLCFIIMPFGQKPDPTGRGTIDFDRIYHEALEPAIKASEMEPVRADEERTGGIIHKPMFERLLLCDCAIADLTTANANVFYELGVRHTARPATTLTIFAKHQPIPFDINFLCSMPYDLGENNAFDKNESRALREAVMQKLRDLRDLTVQQAPVDSPLFQLLSGWQPDIAHIKTDVFRDRVQANEAFKRQLAMIREKGKNRGTRSSAHEELKAFREKLGPLDAVDAVTVVDLMLSYRAIEDWDGMIDVYDHMPEILKRQILVREQLGFAYNRRAGATKNEIDRDTALHVLTEVDSIQGPSSETLGLIGRIYKDRWKEANDVQEKLSAMGHLNKAIDAYRRGYLADPRDAYPGINLLTLLDIQGKKESIEEKNRLLPVVRFAVEQRLASGTPDYWDHATMLELAVLQEDPEQALEHASNALAVVREIWEARTTANNLRMIEAARKERGVDTSWLEEIVKELESKGL</sequence>
<dbReference type="InterPro" id="IPR011990">
    <property type="entry name" value="TPR-like_helical_dom_sf"/>
</dbReference>
<dbReference type="EMBL" id="AZHX01001263">
    <property type="protein sequence ID" value="ETX04253.1"/>
    <property type="molecule type" value="Genomic_DNA"/>
</dbReference>
<comment type="caution">
    <text evidence="2">The sequence shown here is derived from an EMBL/GenBank/DDBJ whole genome shotgun (WGS) entry which is preliminary data.</text>
</comment>
<proteinExistence type="predicted"/>
<accession>W4M274</accession>
<dbReference type="AlphaFoldDB" id="W4M274"/>
<evidence type="ECO:0000259" key="1">
    <source>
        <dbReference type="Pfam" id="PF13281"/>
    </source>
</evidence>
<keyword evidence="3" id="KW-1185">Reference proteome</keyword>